<dbReference type="Gene3D" id="1.10.510.10">
    <property type="entry name" value="Transferase(Phosphotransferase) domain 1"/>
    <property type="match status" value="1"/>
</dbReference>
<evidence type="ECO:0000313" key="11">
    <source>
        <dbReference type="Proteomes" id="UP001302367"/>
    </source>
</evidence>
<dbReference type="Gene3D" id="1.20.5.5160">
    <property type="match status" value="1"/>
</dbReference>
<dbReference type="Pfam" id="PF18101">
    <property type="entry name" value="Pan3_CK"/>
    <property type="match status" value="1"/>
</dbReference>
<keyword evidence="4 7" id="KW-0547">Nucleotide-binding</keyword>
<feature type="coiled-coil region" evidence="7">
    <location>
        <begin position="715"/>
        <end position="753"/>
    </location>
</feature>
<accession>A0ABZ0NJV4</accession>
<dbReference type="HAMAP" id="MF_03181">
    <property type="entry name" value="PAN3"/>
    <property type="match status" value="1"/>
</dbReference>
<feature type="binding site" evidence="7">
    <location>
        <begin position="543"/>
        <end position="550"/>
    </location>
    <ligand>
        <name>ATP</name>
        <dbReference type="ChEBI" id="CHEBI:30616"/>
    </ligand>
</feature>
<dbReference type="Gene3D" id="1.10.287.3700">
    <property type="match status" value="1"/>
</dbReference>
<dbReference type="PANTHER" id="PTHR12272:SF11">
    <property type="entry name" value="PAN2-PAN3 DEADENYLATION COMPLEX SUBUNIT PAN3"/>
    <property type="match status" value="1"/>
</dbReference>
<dbReference type="SUPFAM" id="SSF56112">
    <property type="entry name" value="Protein kinase-like (PK-like)"/>
    <property type="match status" value="1"/>
</dbReference>
<dbReference type="RefSeq" id="XP_065458630.1">
    <property type="nucleotide sequence ID" value="XM_065602558.1"/>
</dbReference>
<feature type="region of interest" description="Knob domain" evidence="7">
    <location>
        <begin position="754"/>
        <end position="866"/>
    </location>
</feature>
<name>A0ABZ0NJV4_CERBT</name>
<feature type="binding site" evidence="7">
    <location>
        <begin position="602"/>
        <end position="603"/>
    </location>
    <ligand>
        <name>ATP</name>
        <dbReference type="ChEBI" id="CHEBI:30616"/>
    </ligand>
</feature>
<keyword evidence="2 7" id="KW-0963">Cytoplasm</keyword>
<evidence type="ECO:0000256" key="7">
    <source>
        <dbReference type="HAMAP-Rule" id="MF_03181"/>
    </source>
</evidence>
<feature type="domain" description="Pan3 C-terminal knob" evidence="9">
    <location>
        <begin position="708"/>
        <end position="857"/>
    </location>
</feature>
<dbReference type="PANTHER" id="PTHR12272">
    <property type="entry name" value="DEADENYLATION COMPLEX SUBUNIT PAN3"/>
    <property type="match status" value="1"/>
</dbReference>
<evidence type="ECO:0000256" key="6">
    <source>
        <dbReference type="ARBA" id="ARBA00023054"/>
    </source>
</evidence>
<comment type="domain">
    <text evidence="7">The N-terminal zinc finger binds to poly(A) RNA.</text>
</comment>
<dbReference type="GeneID" id="35426491"/>
<gene>
    <name evidence="7" type="primary">PAN3</name>
    <name evidence="10" type="ORF">RHO25_004446</name>
</gene>
<dbReference type="InterPro" id="IPR011009">
    <property type="entry name" value="Kinase-like_dom_sf"/>
</dbReference>
<comment type="domain">
    <text evidence="7">Contains a pseudokinase domain. The protein kinase domain is predicted to be catalytically inactive because some of the residues important for catalytic activity are substituted and it lacks the equivalent of the binding site for a peptide substrate. However, it has retained an ATP-binding site and ATP-binding is required for mRNA degradation, stimulating the activity of the PAN2 nuclease in vitro. The nucleotide-binding site is juxtaposed to the RNase active site of PAN2 in the complex and may actually bind nucleosides of a poly(A) RNA rather than ATP, feeding the poly(A)-tail to the active site of the deadenylase and thus increasing the efficiency with which this distributive enzyme degrades oligo(A) RNAs.</text>
</comment>
<comment type="domain">
    <text evidence="7">The pseudokinase domain, the coiled-coil (CC), and C-terminal knob domain (CK) form a structural unit (PKC) that forms an extensive high-affinity interaction surface for PAN2.</text>
</comment>
<organism evidence="10 11">
    <name type="scientific">Cercospora beticola</name>
    <name type="common">Sugarbeet leaf spot fungus</name>
    <dbReference type="NCBI Taxonomy" id="122368"/>
    <lineage>
        <taxon>Eukaryota</taxon>
        <taxon>Fungi</taxon>
        <taxon>Dikarya</taxon>
        <taxon>Ascomycota</taxon>
        <taxon>Pezizomycotina</taxon>
        <taxon>Dothideomycetes</taxon>
        <taxon>Dothideomycetidae</taxon>
        <taxon>Mycosphaerellales</taxon>
        <taxon>Mycosphaerellaceae</taxon>
        <taxon>Cercospora</taxon>
    </lineage>
</organism>
<evidence type="ECO:0000256" key="4">
    <source>
        <dbReference type="ARBA" id="ARBA00022741"/>
    </source>
</evidence>
<evidence type="ECO:0000259" key="9">
    <source>
        <dbReference type="Pfam" id="PF18101"/>
    </source>
</evidence>
<sequence>MPMPRRRSTALGRRVWPQAVTGEQGRLPLAWFRGFKDTSESRDRPPSRALTTSCVPWSDGALIVLLPRRFPSACRVRGRQHRSHRAILSTLLIAPGFARFTTRHTLMDSRWKSNNLQQHAPADSDSRLPIGLGRTCLDYQRSANTSFSIWTHCGGPITRSSENLGIEELSRRPQFTSFGCLGQEHRHRTIALGDGMANVTSRVGDSRRSNRHENRPPGQSQLCRNGPGCRKREEGTCYYSHDYSDSMSPNGSSNTALNVQSPAFTPTLAHARPAKPIGISPKAAAAATFTPRGAGSSTPVAPAHGKHPSAEFVPQQSFQQVSPMIEFVPGQQFVPASNIDAQAQVTHQYNPYSDNVFAPQNLSGLDGSHVQLNPYAQQPGTAGVQTYYHNSADLSYPLHYHLYAPFGPRRENMAAYQRSTTDFFIPDDLREDLQRKSEMTLQTFANSTLPQSVEHFHSLVALNVGNSKSPSTFGYPSSVYKATSSNDGHTYALRRIAGFRLHSEAQVRPINAWKRMSNASLVTVIDAFTGRWFGDSSLIIVTDYHPRSQSLAEKHFGSQRHANKHNGQVMPENELWGYIVQLASALRTIHGAGQAAQTVMASKVLLTSKNRIRLNGCGVFDIIQYENKPSMLELQRGDLQDLGKLILGIATRNQVAHQNVQKALDLVGRSYSERFRSCVAWLLAPPPIQQDSEPGAIATQNVDYSANALLVNIADKIMGVYDSALHYEDELTSQLVRELENGRVVRLLTKLAVILERPDISLTSNARGNPALLNQPSASWSETGERYYLKLFRDYVFHQVDAEGRPVLDLGHMLTCLNKVDAGIDEKIQLVSRDEESVFVVSYKEVKRGIENAWMELLKASNPARR</sequence>
<keyword evidence="11" id="KW-1185">Reference proteome</keyword>
<comment type="similarity">
    <text evidence="7">Belongs to the protein kinase superfamily. PAN3 family.</text>
</comment>
<reference evidence="10 11" key="1">
    <citation type="submission" date="2023-09" db="EMBL/GenBank/DDBJ databases">
        <title>Complete-Gapless Cercospora beticola genome.</title>
        <authorList>
            <person name="Wyatt N.A."/>
            <person name="Spanner R.E."/>
            <person name="Bolton M.D."/>
        </authorList>
    </citation>
    <scope>NUCLEOTIDE SEQUENCE [LARGE SCALE GENOMIC DNA]</scope>
    <source>
        <strain evidence="10">Cb09-40</strain>
    </source>
</reference>
<proteinExistence type="inferred from homology"/>
<evidence type="ECO:0000256" key="1">
    <source>
        <dbReference type="ARBA" id="ARBA00004496"/>
    </source>
</evidence>
<keyword evidence="6 7" id="KW-0175">Coiled coil</keyword>
<dbReference type="EMBL" id="CP134186">
    <property type="protein sequence ID" value="WPA99826.1"/>
    <property type="molecule type" value="Genomic_DNA"/>
</dbReference>
<comment type="caution">
    <text evidence="7">Lacks conserved residue(s) required for the propagation of feature annotation.</text>
</comment>
<evidence type="ECO:0000256" key="3">
    <source>
        <dbReference type="ARBA" id="ARBA00022664"/>
    </source>
</evidence>
<dbReference type="InterPro" id="IPR041332">
    <property type="entry name" value="Pan3_CK"/>
</dbReference>
<keyword evidence="3 7" id="KW-0507">mRNA processing</keyword>
<comment type="subcellular location">
    <subcellularLocation>
        <location evidence="1 7">Cytoplasm</location>
    </subcellularLocation>
</comment>
<comment type="subunit">
    <text evidence="7">Homodimer. Forms a heterotrimer with a catalytic subunit PAN2 to form the poly(A)-nuclease (PAN) deadenylation complex. Interacts (via PAM-2 motif) with poly(A)-binding protein PAB1 (via PABC domain), conferring substrate specificity of the enzyme complex.</text>
</comment>
<protein>
    <recommendedName>
        <fullName evidence="7">PAN2-PAN3 deadenylation complex subunit PAN3</fullName>
    </recommendedName>
    <alternativeName>
        <fullName evidence="7">PAB1P-dependent poly(A)-specific ribonuclease</fullName>
    </alternativeName>
    <alternativeName>
        <fullName evidence="7">Poly(A)-nuclease deadenylation complex subunit 3</fullName>
        <shortName evidence="7">PAN deadenylation complex subunit 3</shortName>
    </alternativeName>
</protein>
<feature type="region of interest" description="Disordered" evidence="8">
    <location>
        <begin position="289"/>
        <end position="309"/>
    </location>
</feature>
<keyword evidence="5 7" id="KW-0067">ATP-binding</keyword>
<evidence type="ECO:0000256" key="8">
    <source>
        <dbReference type="SAM" id="MobiDB-lite"/>
    </source>
</evidence>
<feature type="binding site" evidence="7">
    <location>
        <position position="494"/>
    </location>
    <ligand>
        <name>ATP</name>
        <dbReference type="ChEBI" id="CHEBI:30616"/>
    </ligand>
</feature>
<dbReference type="Proteomes" id="UP001302367">
    <property type="component" value="Chromosome 3"/>
</dbReference>
<evidence type="ECO:0000313" key="10">
    <source>
        <dbReference type="EMBL" id="WPA99826.1"/>
    </source>
</evidence>
<evidence type="ECO:0000256" key="2">
    <source>
        <dbReference type="ARBA" id="ARBA00022490"/>
    </source>
</evidence>
<feature type="region of interest" description="Disordered" evidence="8">
    <location>
        <begin position="200"/>
        <end position="227"/>
    </location>
</feature>
<comment type="function">
    <text evidence="7">Regulatory subunit of the poly(A)-nuclease (PAN) deadenylation complex, one of two cytoplasmic mRNA deadenylases involved in mRNA turnover. PAN specifically shortens poly(A) tails of RNA and the activity is stimulated by poly(A)-binding protein PAB1. PAN deadenylation is followed by rapid degradation of the shortened mRNA tails by the CCR4-NOT complex. Deadenylated mRNAs are then degraded by two alternative mechanisms, namely exosome-mediated 3'-5' exonucleolytic degradation, or deadenlyation-dependent mRNA decaping and subsequent 5'-3' exonucleolytic degradation by XRN1. May also be involved in post-transcriptional maturation of mRNA poly(A) tails. PAN3 acts as a positive regulator for PAN activity, recruiting the catalytic subunit PAN2 to mRNA via its interaction with RNA and with PAB1.</text>
</comment>
<feature type="compositionally biased region" description="Basic and acidic residues" evidence="8">
    <location>
        <begin position="204"/>
        <end position="215"/>
    </location>
</feature>
<dbReference type="InterPro" id="IPR030844">
    <property type="entry name" value="PAN3"/>
</dbReference>
<evidence type="ECO:0000256" key="5">
    <source>
        <dbReference type="ARBA" id="ARBA00022840"/>
    </source>
</evidence>